<feature type="transmembrane region" description="Helical" evidence="1">
    <location>
        <begin position="21"/>
        <end position="42"/>
    </location>
</feature>
<sequence length="457" mass="44755">MREVQVRCRGGRFRLARSVSGIVAAAVAGGTIVLTGGSATAASPPAVYDQLAYSTQVTVGGVIDSGATFPEGLGCTTASGVSRSNGGAVSIPALSLNAGASTNTVSTLAVGPVQTGTSTSQLLGLDLLGTPLLPLISADAIDITTTATSAADGTVTSTGSVTVTDLKLSGITILDGVVAPNTGIAIPGVGSLVVNRQIPVPGNIGLVTIGLSLDITLGPLAGTSITIGYSHSFFRPPLPVIISGVAYSNLVSAGPLTVGPLAATGVPCTGGTSTDTALGITVPGVITTGAITEIGEATIGSPDSSGSTTSTVAGISLLGGVVTASAITAKANVSYDGGTSTFDSTGTSVADLAINGVPYVGPVDPGTEIPIPGVGVLYINRQISDATSLSVRAIELVLTGPVLFPGGTLPTYSVIQVGVANIYAVADEPIGLSAQLDRIDLLNKACAEQTDAVACLT</sequence>
<organism evidence="2 3">
    <name type="scientific">Parafrankia irregularis</name>
    <dbReference type="NCBI Taxonomy" id="795642"/>
    <lineage>
        <taxon>Bacteria</taxon>
        <taxon>Bacillati</taxon>
        <taxon>Actinomycetota</taxon>
        <taxon>Actinomycetes</taxon>
        <taxon>Frankiales</taxon>
        <taxon>Frankiaceae</taxon>
        <taxon>Parafrankia</taxon>
    </lineage>
</organism>
<reference evidence="3" key="1">
    <citation type="submission" date="2015-11" db="EMBL/GenBank/DDBJ databases">
        <authorList>
            <person name="Varghese N."/>
        </authorList>
    </citation>
    <scope>NUCLEOTIDE SEQUENCE [LARGE SCALE GENOMIC DNA]</scope>
    <source>
        <strain evidence="3">DSM 45899</strain>
    </source>
</reference>
<evidence type="ECO:0000256" key="1">
    <source>
        <dbReference type="SAM" id="Phobius"/>
    </source>
</evidence>
<dbReference type="Proteomes" id="UP000198802">
    <property type="component" value="Unassembled WGS sequence"/>
</dbReference>
<keyword evidence="1" id="KW-0472">Membrane</keyword>
<accession>A0A0S4QGY8</accession>
<dbReference type="RefSeq" id="WP_131799382.1">
    <property type="nucleotide sequence ID" value="NZ_FAOZ01000001.1"/>
</dbReference>
<dbReference type="NCBIfam" id="NF040603">
    <property type="entry name" value="choice_anch_P"/>
    <property type="match status" value="2"/>
</dbReference>
<name>A0A0S4QGY8_9ACTN</name>
<dbReference type="EMBL" id="FAOZ01000001">
    <property type="protein sequence ID" value="CUU53802.1"/>
    <property type="molecule type" value="Genomic_DNA"/>
</dbReference>
<protein>
    <submittedName>
        <fullName evidence="2">Uncharacterized protein</fullName>
    </submittedName>
</protein>
<dbReference type="AlphaFoldDB" id="A0A0S4QGY8"/>
<gene>
    <name evidence="2" type="ORF">Ga0074812_101300</name>
</gene>
<keyword evidence="3" id="KW-1185">Reference proteome</keyword>
<keyword evidence="1" id="KW-1133">Transmembrane helix</keyword>
<evidence type="ECO:0000313" key="3">
    <source>
        <dbReference type="Proteomes" id="UP000198802"/>
    </source>
</evidence>
<proteinExistence type="predicted"/>
<keyword evidence="1" id="KW-0812">Transmembrane</keyword>
<evidence type="ECO:0000313" key="2">
    <source>
        <dbReference type="EMBL" id="CUU53802.1"/>
    </source>
</evidence>